<accession>A0A3R9KYK0</accession>
<dbReference type="AlphaFoldDB" id="A0A3R9KYK0"/>
<name>A0A3R9KYK0_9BACI</name>
<dbReference type="InterPro" id="IPR025962">
    <property type="entry name" value="SdpI/YhfL"/>
</dbReference>
<dbReference type="Pfam" id="PF13630">
    <property type="entry name" value="SdpI"/>
    <property type="match status" value="1"/>
</dbReference>
<feature type="transmembrane region" description="Helical" evidence="1">
    <location>
        <begin position="6"/>
        <end position="30"/>
    </location>
</feature>
<keyword evidence="1" id="KW-1133">Transmembrane helix</keyword>
<dbReference type="EMBL" id="RSFW01000003">
    <property type="protein sequence ID" value="RSD29009.1"/>
    <property type="molecule type" value="Genomic_DNA"/>
</dbReference>
<proteinExistence type="predicted"/>
<feature type="transmembrane region" description="Helical" evidence="1">
    <location>
        <begin position="50"/>
        <end position="67"/>
    </location>
</feature>
<keyword evidence="1" id="KW-0472">Membrane</keyword>
<evidence type="ECO:0000313" key="3">
    <source>
        <dbReference type="Proteomes" id="UP000279911"/>
    </source>
</evidence>
<protein>
    <submittedName>
        <fullName evidence="2">SdpI family protein</fullName>
    </submittedName>
</protein>
<reference evidence="3" key="1">
    <citation type="submission" date="2018-12" db="EMBL/GenBank/DDBJ databases">
        <title>Bacillus chawlae sp. nov., Bacillus glennii sp. nov., and Bacillus saganii sp. nov. Isolated from the Vehicle Assembly Building at Kennedy Space Center where the Viking Spacecraft were Assembled.</title>
        <authorList>
            <person name="Seuylemezian A."/>
            <person name="Vaishampayan P."/>
        </authorList>
    </citation>
    <scope>NUCLEOTIDE SEQUENCE [LARGE SCALE GENOMIC DNA]</scope>
    <source>
        <strain evidence="3">DSM 13966</strain>
    </source>
</reference>
<gene>
    <name evidence="2" type="ORF">EJA10_02560</name>
</gene>
<dbReference type="OrthoDB" id="3173919at2"/>
<dbReference type="Proteomes" id="UP000279911">
    <property type="component" value="Unassembled WGS sequence"/>
</dbReference>
<evidence type="ECO:0000256" key="1">
    <source>
        <dbReference type="SAM" id="Phobius"/>
    </source>
</evidence>
<organism evidence="2 3">
    <name type="scientific">Mesobacillus subterraneus</name>
    <dbReference type="NCBI Taxonomy" id="285983"/>
    <lineage>
        <taxon>Bacteria</taxon>
        <taxon>Bacillati</taxon>
        <taxon>Bacillota</taxon>
        <taxon>Bacilli</taxon>
        <taxon>Bacillales</taxon>
        <taxon>Bacillaceae</taxon>
        <taxon>Mesobacillus</taxon>
    </lineage>
</organism>
<dbReference type="RefSeq" id="WP_125478442.1">
    <property type="nucleotide sequence ID" value="NZ_RSFW01000003.1"/>
</dbReference>
<comment type="caution">
    <text evidence="2">The sequence shown here is derived from an EMBL/GenBank/DDBJ whole genome shotgun (WGS) entry which is preliminary data.</text>
</comment>
<feature type="transmembrane region" description="Helical" evidence="1">
    <location>
        <begin position="73"/>
        <end position="90"/>
    </location>
</feature>
<keyword evidence="1" id="KW-0812">Transmembrane</keyword>
<evidence type="ECO:0000313" key="2">
    <source>
        <dbReference type="EMBL" id="RSD29009.1"/>
    </source>
</evidence>
<sequence>MNEGVLFGVLIFIPGIILFLFPPKEINYIYGYRTPRSMRNKENWEKANKYSSRLMIIFGLIIVVISLVFKSTILNLISLGVSIILIFILVEMKISKN</sequence>